<dbReference type="Gene3D" id="3.40.50.720">
    <property type="entry name" value="NAD(P)-binding Rossmann-like Domain"/>
    <property type="match status" value="1"/>
</dbReference>
<dbReference type="PANTHER" id="PTHR42955">
    <property type="entry name" value="GLYCERALDEHYDE-3-PHOSPHATE DEHYDROGENASE"/>
    <property type="match status" value="1"/>
</dbReference>
<dbReference type="Pfam" id="PF00044">
    <property type="entry name" value="Gp_dh_N"/>
    <property type="match status" value="1"/>
</dbReference>
<evidence type="ECO:0000313" key="3">
    <source>
        <dbReference type="Proteomes" id="UP000242972"/>
    </source>
</evidence>
<dbReference type="InterPro" id="IPR020828">
    <property type="entry name" value="GlycerAld_3-P_DH_NAD(P)-bd"/>
</dbReference>
<accession>A0A2T2XA49</accession>
<dbReference type="SUPFAM" id="SSF51735">
    <property type="entry name" value="NAD(P)-binding Rossmann-fold domains"/>
    <property type="match status" value="1"/>
</dbReference>
<feature type="domain" description="Glyceraldehyde 3-phosphate dehydrogenase NAD(P) binding" evidence="1">
    <location>
        <begin position="2"/>
        <end position="75"/>
    </location>
</feature>
<dbReference type="PANTHER" id="PTHR42955:SF1">
    <property type="entry name" value="GLYCERALDEHYDE-3-PHOSPHATE DEHYDROGENASE"/>
    <property type="match status" value="1"/>
</dbReference>
<dbReference type="EMBL" id="PXYW01000063">
    <property type="protein sequence ID" value="PSR31393.1"/>
    <property type="molecule type" value="Genomic_DNA"/>
</dbReference>
<dbReference type="AlphaFoldDB" id="A0A2T2XA49"/>
<evidence type="ECO:0000313" key="2">
    <source>
        <dbReference type="EMBL" id="PSR31393.1"/>
    </source>
</evidence>
<dbReference type="InterPro" id="IPR036291">
    <property type="entry name" value="NAD(P)-bd_dom_sf"/>
</dbReference>
<proteinExistence type="predicted"/>
<feature type="non-terminal residue" evidence="2">
    <location>
        <position position="75"/>
    </location>
</feature>
<dbReference type="InterPro" id="IPR052978">
    <property type="entry name" value="GAP_dehydrogenase"/>
</dbReference>
<evidence type="ECO:0000259" key="1">
    <source>
        <dbReference type="SMART" id="SM00846"/>
    </source>
</evidence>
<dbReference type="GO" id="GO:0051287">
    <property type="term" value="F:NAD binding"/>
    <property type="evidence" value="ECO:0007669"/>
    <property type="project" value="InterPro"/>
</dbReference>
<comment type="caution">
    <text evidence="2">The sequence shown here is derived from an EMBL/GenBank/DDBJ whole genome shotgun (WGS) entry which is preliminary data.</text>
</comment>
<sequence>MVKVGINGGGSIGRRFFRIAQQQQDFEIVAINDLTNAATVGHLLKYDSNYGVFDQEVRTEGTDLIVGDRTIQILA</sequence>
<gene>
    <name evidence="2" type="ORF">C7B46_16775</name>
</gene>
<dbReference type="Proteomes" id="UP000242972">
    <property type="component" value="Unassembled WGS sequence"/>
</dbReference>
<organism evidence="2 3">
    <name type="scientific">Sulfobacillus benefaciens</name>
    <dbReference type="NCBI Taxonomy" id="453960"/>
    <lineage>
        <taxon>Bacteria</taxon>
        <taxon>Bacillati</taxon>
        <taxon>Bacillota</taxon>
        <taxon>Clostridia</taxon>
        <taxon>Eubacteriales</taxon>
        <taxon>Clostridiales Family XVII. Incertae Sedis</taxon>
        <taxon>Sulfobacillus</taxon>
    </lineage>
</organism>
<reference evidence="2 3" key="1">
    <citation type="journal article" date="2014" name="BMC Genomics">
        <title>Comparison of environmental and isolate Sulfobacillus genomes reveals diverse carbon, sulfur, nitrogen, and hydrogen metabolisms.</title>
        <authorList>
            <person name="Justice N.B."/>
            <person name="Norman A."/>
            <person name="Brown C.T."/>
            <person name="Singh A."/>
            <person name="Thomas B.C."/>
            <person name="Banfield J.F."/>
        </authorList>
    </citation>
    <scope>NUCLEOTIDE SEQUENCE [LARGE SCALE GENOMIC DNA]</scope>
    <source>
        <strain evidence="2">AMDSBA4</strain>
    </source>
</reference>
<dbReference type="SMART" id="SM00846">
    <property type="entry name" value="Gp_dh_N"/>
    <property type="match status" value="1"/>
</dbReference>
<protein>
    <submittedName>
        <fullName evidence="2">Type I glyceraldehyde-3-phosphate dehydrogenase</fullName>
    </submittedName>
</protein>
<name>A0A2T2XA49_9FIRM</name>